<evidence type="ECO:0000313" key="6">
    <source>
        <dbReference type="EMBL" id="MBF4434772.1"/>
    </source>
</evidence>
<feature type="region of interest" description="Disordered" evidence="1">
    <location>
        <begin position="1"/>
        <end position="20"/>
    </location>
</feature>
<evidence type="ECO:0000313" key="9">
    <source>
        <dbReference type="Proteomes" id="UP000726136"/>
    </source>
</evidence>
<reference evidence="3 7" key="1">
    <citation type="submission" date="2018-12" db="EMBL/GenBank/DDBJ databases">
        <title>Characterization and Draft Genome of Vibrio anguillarum J360 Marine Pathogen Isolated from an Outbreak in Lumpfish (Cyclopterus lumpus).</title>
        <authorList>
            <person name="Vasquez J.I."/>
            <person name="Cao T."/>
            <person name="Chakraborty S."/>
            <person name="Gnanagobal H."/>
            <person name="Wescot J."/>
            <person name="Boyce D."/>
            <person name="Santander J."/>
        </authorList>
    </citation>
    <scope>NUCLEOTIDE SEQUENCE [LARGE SCALE GENOMIC DNA]</scope>
    <source>
        <strain evidence="3 7">J360</strain>
    </source>
</reference>
<dbReference type="KEGG" id="vau:VANGNB10_cII0882c"/>
<keyword evidence="9" id="KW-1185">Reference proteome</keyword>
<accession>A0A1Q1LB24</accession>
<evidence type="ECO:0000313" key="4">
    <source>
        <dbReference type="EMBL" id="MBF4271662.1"/>
    </source>
</evidence>
<dbReference type="EMBL" id="RDPI01000011">
    <property type="protein sequence ID" value="MBF4373712.1"/>
    <property type="molecule type" value="Genomic_DNA"/>
</dbReference>
<dbReference type="EMBL" id="SCLC01000006">
    <property type="protein sequence ID" value="MBF4434772.1"/>
    <property type="molecule type" value="Genomic_DNA"/>
</dbReference>
<dbReference type="Proteomes" id="UP000786185">
    <property type="component" value="Unassembled WGS sequence"/>
</dbReference>
<keyword evidence="2" id="KW-0812">Transmembrane</keyword>
<evidence type="ECO:0000313" key="10">
    <source>
        <dbReference type="Proteomes" id="UP000786185"/>
    </source>
</evidence>
<evidence type="ECO:0000313" key="5">
    <source>
        <dbReference type="EMBL" id="MBF4373712.1"/>
    </source>
</evidence>
<evidence type="ECO:0000313" key="8">
    <source>
        <dbReference type="Proteomes" id="UP000722957"/>
    </source>
</evidence>
<feature type="transmembrane region" description="Helical" evidence="2">
    <location>
        <begin position="77"/>
        <end position="95"/>
    </location>
</feature>
<dbReference type="Proteomes" id="UP000722957">
    <property type="component" value="Unassembled WGS sequence"/>
</dbReference>
<dbReference type="GeneID" id="83858293"/>
<proteinExistence type="predicted"/>
<dbReference type="Proteomes" id="UP000256923">
    <property type="component" value="Chromosome 2"/>
</dbReference>
<dbReference type="OMA" id="HRFTKVA"/>
<reference evidence="8 9" key="2">
    <citation type="journal article" date="2021" name="PeerJ">
        <title>Analysis of 44 Vibrio anguillarum genomes reveals high genetic diversity.</title>
        <authorList>
            <person name="Hansen M.J."/>
            <person name="Dalsgaard I."/>
        </authorList>
    </citation>
    <scope>NUCLEOTIDE SEQUENCE</scope>
    <source>
        <strain evidence="5 9">040915-1/1B</strain>
        <strain evidence="4 8">17-16730-2A</strain>
        <strain evidence="6">850617-1/1</strain>
    </source>
</reference>
<gene>
    <name evidence="3" type="ORF">DYL72_21400</name>
    <name evidence="4" type="ORF">EAY07_06320</name>
    <name evidence="5" type="ORF">EAY46_11560</name>
    <name evidence="6" type="ORF">ERJ77_09630</name>
</gene>
<keyword evidence="2" id="KW-1133">Transmembrane helix</keyword>
<protein>
    <submittedName>
        <fullName evidence="6">Uncharacterized protein</fullName>
    </submittedName>
</protein>
<organism evidence="6 10">
    <name type="scientific">Vibrio anguillarum</name>
    <name type="common">Listonella anguillarum</name>
    <dbReference type="NCBI Taxonomy" id="55601"/>
    <lineage>
        <taxon>Bacteria</taxon>
        <taxon>Pseudomonadati</taxon>
        <taxon>Pseudomonadota</taxon>
        <taxon>Gammaproteobacteria</taxon>
        <taxon>Vibrionales</taxon>
        <taxon>Vibrionaceae</taxon>
        <taxon>Vibrio</taxon>
    </lineage>
</organism>
<dbReference type="RefSeq" id="WP_013868082.1">
    <property type="nucleotide sequence ID" value="NZ_AJYT02000166.1"/>
</dbReference>
<evidence type="ECO:0000313" key="3">
    <source>
        <dbReference type="EMBL" id="AZS27419.1"/>
    </source>
</evidence>
<dbReference type="EMBL" id="RDOM01000011">
    <property type="protein sequence ID" value="MBF4271662.1"/>
    <property type="molecule type" value="Genomic_DNA"/>
</dbReference>
<dbReference type="Proteomes" id="UP000726136">
    <property type="component" value="Unassembled WGS sequence"/>
</dbReference>
<keyword evidence="2" id="KW-0472">Membrane</keyword>
<evidence type="ECO:0000256" key="1">
    <source>
        <dbReference type="SAM" id="MobiDB-lite"/>
    </source>
</evidence>
<evidence type="ECO:0000313" key="7">
    <source>
        <dbReference type="Proteomes" id="UP000256923"/>
    </source>
</evidence>
<evidence type="ECO:0000256" key="2">
    <source>
        <dbReference type="SAM" id="Phobius"/>
    </source>
</evidence>
<name>A0A1Q1LB24_VIBAN</name>
<dbReference type="AlphaFoldDB" id="A0A1Q1LB24"/>
<dbReference type="EMBL" id="CP034673">
    <property type="protein sequence ID" value="AZS27419.1"/>
    <property type="molecule type" value="Genomic_DNA"/>
</dbReference>
<sequence length="96" mass="11195">MSMLPKHEDQNPHYDPKEDFTLEQMHRFTKVANQAQKNRDTLEQLSDKDVSIVEAARRAAMRPVIHPKPNKPNTARYAAWMVVVCAVGLWIMYMTR</sequence>